<keyword evidence="1" id="KW-0805">Transcription regulation</keyword>
<gene>
    <name evidence="5" type="ORF">NS226_02860</name>
</gene>
<dbReference type="PANTHER" id="PTHR30146:SF109">
    <property type="entry name" value="HTH-TYPE TRANSCRIPTIONAL REGULATOR GALS"/>
    <property type="match status" value="1"/>
</dbReference>
<evidence type="ECO:0000256" key="2">
    <source>
        <dbReference type="ARBA" id="ARBA00023125"/>
    </source>
</evidence>
<dbReference type="PATRIC" id="fig|401562.3.peg.4087"/>
<evidence type="ECO:0000256" key="1">
    <source>
        <dbReference type="ARBA" id="ARBA00023015"/>
    </source>
</evidence>
<accession>A0A175REI7</accession>
<organism evidence="5 6">
    <name type="scientific">Aureimonas ureilytica</name>
    <dbReference type="NCBI Taxonomy" id="401562"/>
    <lineage>
        <taxon>Bacteria</taxon>
        <taxon>Pseudomonadati</taxon>
        <taxon>Pseudomonadota</taxon>
        <taxon>Alphaproteobacteria</taxon>
        <taxon>Hyphomicrobiales</taxon>
        <taxon>Aurantimonadaceae</taxon>
        <taxon>Aureimonas</taxon>
    </lineage>
</organism>
<dbReference type="Gene3D" id="3.40.50.2300">
    <property type="match status" value="2"/>
</dbReference>
<keyword evidence="3" id="KW-0804">Transcription</keyword>
<evidence type="ECO:0000256" key="3">
    <source>
        <dbReference type="ARBA" id="ARBA00023163"/>
    </source>
</evidence>
<evidence type="ECO:0000313" key="6">
    <source>
        <dbReference type="Proteomes" id="UP000078272"/>
    </source>
</evidence>
<comment type="caution">
    <text evidence="5">The sequence shown here is derived from an EMBL/GenBank/DDBJ whole genome shotgun (WGS) entry which is preliminary data.</text>
</comment>
<dbReference type="SUPFAM" id="SSF53822">
    <property type="entry name" value="Periplasmic binding protein-like I"/>
    <property type="match status" value="1"/>
</dbReference>
<dbReference type="OrthoDB" id="9805705at2"/>
<dbReference type="PANTHER" id="PTHR30146">
    <property type="entry name" value="LACI-RELATED TRANSCRIPTIONAL REPRESSOR"/>
    <property type="match status" value="1"/>
</dbReference>
<evidence type="ECO:0000313" key="5">
    <source>
        <dbReference type="EMBL" id="KTQ97624.1"/>
    </source>
</evidence>
<dbReference type="InterPro" id="IPR028082">
    <property type="entry name" value="Peripla_BP_I"/>
</dbReference>
<dbReference type="Pfam" id="PF00356">
    <property type="entry name" value="LacI"/>
    <property type="match status" value="1"/>
</dbReference>
<name>A0A175REI7_9HYPH</name>
<dbReference type="STRING" id="401562.NS365_07000"/>
<dbReference type="InterPro" id="IPR001761">
    <property type="entry name" value="Peripla_BP/Lac1_sug-bd_dom"/>
</dbReference>
<proteinExistence type="predicted"/>
<dbReference type="Pfam" id="PF00532">
    <property type="entry name" value="Peripla_BP_1"/>
    <property type="match status" value="1"/>
</dbReference>
<dbReference type="CDD" id="cd01392">
    <property type="entry name" value="HTH_LacI"/>
    <property type="match status" value="1"/>
</dbReference>
<dbReference type="InterPro" id="IPR000843">
    <property type="entry name" value="HTH_LacI"/>
</dbReference>
<dbReference type="GO" id="GO:0000976">
    <property type="term" value="F:transcription cis-regulatory region binding"/>
    <property type="evidence" value="ECO:0007669"/>
    <property type="project" value="TreeGrafter"/>
</dbReference>
<dbReference type="PROSITE" id="PS50932">
    <property type="entry name" value="HTH_LACI_2"/>
    <property type="match status" value="1"/>
</dbReference>
<dbReference type="Gene3D" id="1.10.260.40">
    <property type="entry name" value="lambda repressor-like DNA-binding domains"/>
    <property type="match status" value="1"/>
</dbReference>
<keyword evidence="2" id="KW-0238">DNA-binding</keyword>
<dbReference type="RefSeq" id="WP_058633693.1">
    <property type="nucleotide sequence ID" value="NZ_LDPZ01000006.1"/>
</dbReference>
<dbReference type="SUPFAM" id="SSF47413">
    <property type="entry name" value="lambda repressor-like DNA-binding domains"/>
    <property type="match status" value="1"/>
</dbReference>
<feature type="domain" description="HTH lacI-type" evidence="4">
    <location>
        <begin position="1"/>
        <end position="53"/>
    </location>
</feature>
<dbReference type="SMART" id="SM00354">
    <property type="entry name" value="HTH_LACI"/>
    <property type="match status" value="1"/>
</dbReference>
<dbReference type="EMBL" id="LDPZ01000006">
    <property type="protein sequence ID" value="KTQ97624.1"/>
    <property type="molecule type" value="Genomic_DNA"/>
</dbReference>
<sequence length="340" mass="37393">MEDFSVFVGLSRPTVSKYFNDPNSVRRKTREMIEAAIRESGFRPNMFAVNLNRRRSNIIGMLIPTSADPFYNALTRRVEAIAREEGYLTFVLSSDGDPELEERALETLTSMNVAGAVVAPLGLHSRAAALERFSAAIPLVYVDLPLDEGTAFVGTDNRRSFQIMVDYLCRSGTPPCFLGMPEVNSNASNRRLAYIEAMDRLGLQPHVVPISAELTWDFESFGFDEVSRILREDGFPTSTLLCANDRVAFGALSAAWKAGVKVGHEGDSALRIAGHDDHPLSRFASPPLTTVAQNYSEIGGRAMAILLRKIAAEREGDPDLDAAEEEHVLLPSQMVLRESA</sequence>
<dbReference type="CDD" id="cd06267">
    <property type="entry name" value="PBP1_LacI_sugar_binding-like"/>
    <property type="match status" value="1"/>
</dbReference>
<dbReference type="Proteomes" id="UP000078272">
    <property type="component" value="Unassembled WGS sequence"/>
</dbReference>
<evidence type="ECO:0000259" key="4">
    <source>
        <dbReference type="PROSITE" id="PS50932"/>
    </source>
</evidence>
<dbReference type="GO" id="GO:0003700">
    <property type="term" value="F:DNA-binding transcription factor activity"/>
    <property type="evidence" value="ECO:0007669"/>
    <property type="project" value="TreeGrafter"/>
</dbReference>
<dbReference type="AlphaFoldDB" id="A0A175REI7"/>
<protein>
    <submittedName>
        <fullName evidence="5">LacI family transcriptional regulator</fullName>
    </submittedName>
</protein>
<reference evidence="5 6" key="1">
    <citation type="journal article" date="2016" name="Front. Microbiol.">
        <title>Genomic Resource of Rice Seed Associated Bacteria.</title>
        <authorList>
            <person name="Midha S."/>
            <person name="Bansal K."/>
            <person name="Sharma S."/>
            <person name="Kumar N."/>
            <person name="Patil P.P."/>
            <person name="Chaudhry V."/>
            <person name="Patil P.B."/>
        </authorList>
    </citation>
    <scope>NUCLEOTIDE SEQUENCE [LARGE SCALE GENOMIC DNA]</scope>
    <source>
        <strain evidence="5 6">NS226</strain>
    </source>
</reference>
<dbReference type="InterPro" id="IPR010982">
    <property type="entry name" value="Lambda_DNA-bd_dom_sf"/>
</dbReference>